<reference evidence="1" key="1">
    <citation type="submission" date="2016-01" db="EMBL/GenBank/DDBJ databases">
        <authorList>
            <person name="Mcilroy J.S."/>
            <person name="Karst M S."/>
            <person name="Albertsen M."/>
        </authorList>
    </citation>
    <scope>NUCLEOTIDE SEQUENCE</scope>
    <source>
        <strain evidence="1">Cfx-K</strain>
    </source>
</reference>
<dbReference type="KEGG" id="pbf:CFX0092_A1308"/>
<dbReference type="EMBL" id="LN890655">
    <property type="protein sequence ID" value="CUS03186.2"/>
    <property type="molecule type" value="Genomic_DNA"/>
</dbReference>
<keyword evidence="2" id="KW-1185">Reference proteome</keyword>
<gene>
    <name evidence="1" type="ORF">CFX0092_A1308</name>
</gene>
<name>A0A160T0B7_9CHLR</name>
<protein>
    <submittedName>
        <fullName evidence="1">Uncharacterized protein</fullName>
    </submittedName>
</protein>
<organism evidence="1 2">
    <name type="scientific">Candidatus Promineifilum breve</name>
    <dbReference type="NCBI Taxonomy" id="1806508"/>
    <lineage>
        <taxon>Bacteria</taxon>
        <taxon>Bacillati</taxon>
        <taxon>Chloroflexota</taxon>
        <taxon>Ardenticatenia</taxon>
        <taxon>Candidatus Promineifilales</taxon>
        <taxon>Candidatus Promineifilaceae</taxon>
        <taxon>Candidatus Promineifilum</taxon>
    </lineage>
</organism>
<dbReference type="AlphaFoldDB" id="A0A160T0B7"/>
<evidence type="ECO:0000313" key="1">
    <source>
        <dbReference type="EMBL" id="CUS03186.2"/>
    </source>
</evidence>
<dbReference type="Proteomes" id="UP000215027">
    <property type="component" value="Chromosome I"/>
</dbReference>
<accession>A0A160T0B7</accession>
<sequence>MPILVVSWGGELEVPPTSCFVGRGTGSSPYELSCGAGNWKFPLRVVLWGGELEVPPTSCFVGRGTGSSPYELSCGRGTGSSPYDVVLFAEEENSHVEFGTLKGEEEHETLPMVNSGFDSGHDGRGLRWHAAGR</sequence>
<evidence type="ECO:0000313" key="2">
    <source>
        <dbReference type="Proteomes" id="UP000215027"/>
    </source>
</evidence>
<proteinExistence type="predicted"/>